<evidence type="ECO:0000313" key="2">
    <source>
        <dbReference type="Proteomes" id="UP000074108"/>
    </source>
</evidence>
<organism evidence="1 2">
    <name type="scientific">Bacillus coahuilensis p1.1.43</name>
    <dbReference type="NCBI Taxonomy" id="1150625"/>
    <lineage>
        <taxon>Bacteria</taxon>
        <taxon>Bacillati</taxon>
        <taxon>Bacillota</taxon>
        <taxon>Bacilli</taxon>
        <taxon>Bacillales</taxon>
        <taxon>Bacillaceae</taxon>
        <taxon>Bacillus</taxon>
    </lineage>
</organism>
<dbReference type="RefSeq" id="WP_059351267.1">
    <property type="nucleotide sequence ID" value="NZ_LDYG01000031.1"/>
</dbReference>
<comment type="caution">
    <text evidence="1">The sequence shown here is derived from an EMBL/GenBank/DDBJ whole genome shotgun (WGS) entry which is preliminary data.</text>
</comment>
<evidence type="ECO:0000313" key="1">
    <source>
        <dbReference type="EMBL" id="KUP05979.1"/>
    </source>
</evidence>
<dbReference type="EMBL" id="LDYG01000031">
    <property type="protein sequence ID" value="KUP05979.1"/>
    <property type="molecule type" value="Genomic_DNA"/>
</dbReference>
<dbReference type="AlphaFoldDB" id="A0A147K7C9"/>
<sequence>MKRIVLVVIPLVLILLVIWMKGSTVKESIIYFPIDEDARFESATTFLSLEEKKRNGHFRVRWDIQSKLNEQAYLRQDISLLFINGRLKGLINEWEQNTDQMIEETVVEGKESSLFEAITFHYGELHEQNDLITSAQLMSKDSLYIIDSNFSPLNSFRTPQTDSEKEWKDILDRVTTQQLESAWEKSLQELSIDKDNFNVFTLSELVDYNERPLPGFTEEETERLIGNLWEGLYKNYFLGIKKESGEVVEPFDSTIPLLLISKDKKFLYVLIIKDNEPVIFKQVLEES</sequence>
<dbReference type="STRING" id="1150625.Q75_09940"/>
<protein>
    <submittedName>
        <fullName evidence="1">Uncharacterized protein</fullName>
    </submittedName>
</protein>
<proteinExistence type="predicted"/>
<dbReference type="Proteomes" id="UP000074108">
    <property type="component" value="Unassembled WGS sequence"/>
</dbReference>
<dbReference type="OrthoDB" id="2959394at2"/>
<accession>A0A147K7C9</accession>
<reference evidence="1 2" key="1">
    <citation type="journal article" date="2016" name="Front. Microbiol.">
        <title>Microevolution Analysis of Bacillus coahuilensis Unveils Differences in Phosphorus Acquisition Strategies and Their Regulation.</title>
        <authorList>
            <person name="Gomez-Lunar Z."/>
            <person name="Hernandez-Gonzalez I."/>
            <person name="Rodriguez-Torres M.D."/>
            <person name="Souza V."/>
            <person name="Olmedo-Alvarez G."/>
        </authorList>
    </citation>
    <scope>NUCLEOTIDE SEQUENCE [LARGE SCALE GENOMIC DNA]</scope>
    <source>
        <strain evidence="2">p1.1.43</strain>
    </source>
</reference>
<gene>
    <name evidence="1" type="ORF">Q75_09940</name>
</gene>
<name>A0A147K7C9_9BACI</name>
<keyword evidence="2" id="KW-1185">Reference proteome</keyword>
<dbReference type="PATRIC" id="fig|1150625.3.peg.2119"/>